<dbReference type="SUPFAM" id="SSF55781">
    <property type="entry name" value="GAF domain-like"/>
    <property type="match status" value="1"/>
</dbReference>
<dbReference type="InterPro" id="IPR014757">
    <property type="entry name" value="Tscrpt_reg_IclR_C"/>
</dbReference>
<dbReference type="InterPro" id="IPR050707">
    <property type="entry name" value="HTH_MetabolicPath_Reg"/>
</dbReference>
<keyword evidence="1" id="KW-0805">Transcription regulation</keyword>
<comment type="caution">
    <text evidence="6">The sequence shown here is derived from an EMBL/GenBank/DDBJ whole genome shotgun (WGS) entry which is preliminary data.</text>
</comment>
<evidence type="ECO:0000313" key="7">
    <source>
        <dbReference type="Proteomes" id="UP000292003"/>
    </source>
</evidence>
<evidence type="ECO:0000259" key="4">
    <source>
        <dbReference type="PROSITE" id="PS51077"/>
    </source>
</evidence>
<dbReference type="Proteomes" id="UP000292003">
    <property type="component" value="Unassembled WGS sequence"/>
</dbReference>
<gene>
    <name evidence="6" type="ORF">EWH70_11380</name>
</gene>
<dbReference type="PANTHER" id="PTHR30136">
    <property type="entry name" value="HELIX-TURN-HELIX TRANSCRIPTIONAL REGULATOR, ICLR FAMILY"/>
    <property type="match status" value="1"/>
</dbReference>
<dbReference type="AlphaFoldDB" id="A0A4Q7JB95"/>
<proteinExistence type="predicted"/>
<dbReference type="PROSITE" id="PS51077">
    <property type="entry name" value="HTH_ICLR"/>
    <property type="match status" value="1"/>
</dbReference>
<dbReference type="InterPro" id="IPR029016">
    <property type="entry name" value="GAF-like_dom_sf"/>
</dbReference>
<evidence type="ECO:0000256" key="1">
    <source>
        <dbReference type="ARBA" id="ARBA00023015"/>
    </source>
</evidence>
<dbReference type="InterPro" id="IPR036390">
    <property type="entry name" value="WH_DNA-bd_sf"/>
</dbReference>
<dbReference type="Pfam" id="PF09339">
    <property type="entry name" value="HTH_IclR"/>
    <property type="match status" value="1"/>
</dbReference>
<dbReference type="SUPFAM" id="SSF46785">
    <property type="entry name" value="Winged helix' DNA-binding domain"/>
    <property type="match status" value="1"/>
</dbReference>
<feature type="domain" description="HTH iclR-type" evidence="4">
    <location>
        <begin position="10"/>
        <end position="70"/>
    </location>
</feature>
<dbReference type="EMBL" id="SFCC01000005">
    <property type="protein sequence ID" value="RZQ63763.1"/>
    <property type="molecule type" value="Genomic_DNA"/>
</dbReference>
<keyword evidence="2" id="KW-0238">DNA-binding</keyword>
<dbReference type="RefSeq" id="WP_130475289.1">
    <property type="nucleotide sequence ID" value="NZ_SFCC01000005.1"/>
</dbReference>
<reference evidence="6 7" key="1">
    <citation type="submission" date="2019-02" db="EMBL/GenBank/DDBJ databases">
        <title>Draft genome sequence of Amycolatopsis sp. 8-3EHSu isolated from roots of Suaeda maritima.</title>
        <authorList>
            <person name="Duangmal K."/>
            <person name="Chantavorakit T."/>
        </authorList>
    </citation>
    <scope>NUCLEOTIDE SEQUENCE [LARGE SCALE GENOMIC DNA]</scope>
    <source>
        <strain evidence="6 7">8-3EHSu</strain>
    </source>
</reference>
<evidence type="ECO:0000256" key="2">
    <source>
        <dbReference type="ARBA" id="ARBA00023125"/>
    </source>
</evidence>
<evidence type="ECO:0000259" key="5">
    <source>
        <dbReference type="PROSITE" id="PS51078"/>
    </source>
</evidence>
<sequence>MCPAERNAETATAGRIAALLAAFGPDDGALGVSELARRTGLPKSSVHRLSTHLTGHGLLERDGTRLRLGLRLFEIGQLAVRQRGLVDAARPYLADLREATRNTVHLAVLEGTEVVYLEIQRGPDSPRLPSRIGGRFPAHATAVGKAILAHSPAGLVDAVLAGPLRPVGPRTVTAPGLLRRQLARVREEGIAYEREESAAGVTCAASPVLDADGRALAALSISGWLSRMRVRTVAPAVRTAALALSRAVTPSADRLSVHLGQSRRGPLPDPVRPPAPR</sequence>
<dbReference type="PROSITE" id="PS51078">
    <property type="entry name" value="ICLR_ED"/>
    <property type="match status" value="1"/>
</dbReference>
<dbReference type="InterPro" id="IPR036388">
    <property type="entry name" value="WH-like_DNA-bd_sf"/>
</dbReference>
<dbReference type="SMART" id="SM00346">
    <property type="entry name" value="HTH_ICLR"/>
    <property type="match status" value="1"/>
</dbReference>
<dbReference type="Gene3D" id="1.10.10.10">
    <property type="entry name" value="Winged helix-like DNA-binding domain superfamily/Winged helix DNA-binding domain"/>
    <property type="match status" value="1"/>
</dbReference>
<dbReference type="Pfam" id="PF01614">
    <property type="entry name" value="IclR_C"/>
    <property type="match status" value="1"/>
</dbReference>
<dbReference type="GO" id="GO:0045892">
    <property type="term" value="P:negative regulation of DNA-templated transcription"/>
    <property type="evidence" value="ECO:0007669"/>
    <property type="project" value="TreeGrafter"/>
</dbReference>
<evidence type="ECO:0000256" key="3">
    <source>
        <dbReference type="ARBA" id="ARBA00023163"/>
    </source>
</evidence>
<protein>
    <submittedName>
        <fullName evidence="6">IclR family transcriptional regulator</fullName>
    </submittedName>
</protein>
<feature type="domain" description="IclR-ED" evidence="5">
    <location>
        <begin position="71"/>
        <end position="261"/>
    </location>
</feature>
<dbReference type="PANTHER" id="PTHR30136:SF24">
    <property type="entry name" value="HTH-TYPE TRANSCRIPTIONAL REPRESSOR ALLR"/>
    <property type="match status" value="1"/>
</dbReference>
<dbReference type="GO" id="GO:0003700">
    <property type="term" value="F:DNA-binding transcription factor activity"/>
    <property type="evidence" value="ECO:0007669"/>
    <property type="project" value="TreeGrafter"/>
</dbReference>
<name>A0A4Q7JB95_9PSEU</name>
<dbReference type="OrthoDB" id="60629at2"/>
<accession>A0A4Q7JB95</accession>
<organism evidence="6 7">
    <name type="scientific">Amycolatopsis suaedae</name>
    <dbReference type="NCBI Taxonomy" id="2510978"/>
    <lineage>
        <taxon>Bacteria</taxon>
        <taxon>Bacillati</taxon>
        <taxon>Actinomycetota</taxon>
        <taxon>Actinomycetes</taxon>
        <taxon>Pseudonocardiales</taxon>
        <taxon>Pseudonocardiaceae</taxon>
        <taxon>Amycolatopsis</taxon>
    </lineage>
</organism>
<dbReference type="InterPro" id="IPR005471">
    <property type="entry name" value="Tscrpt_reg_IclR_N"/>
</dbReference>
<keyword evidence="7" id="KW-1185">Reference proteome</keyword>
<keyword evidence="3" id="KW-0804">Transcription</keyword>
<dbReference type="Gene3D" id="3.30.450.40">
    <property type="match status" value="1"/>
</dbReference>
<dbReference type="GO" id="GO:0003677">
    <property type="term" value="F:DNA binding"/>
    <property type="evidence" value="ECO:0007669"/>
    <property type="project" value="UniProtKB-KW"/>
</dbReference>
<evidence type="ECO:0000313" key="6">
    <source>
        <dbReference type="EMBL" id="RZQ63763.1"/>
    </source>
</evidence>